<accession>A0A151I2Y0</accession>
<protein>
    <submittedName>
        <fullName evidence="1">Uncharacterized protein</fullName>
    </submittedName>
</protein>
<evidence type="ECO:0000313" key="2">
    <source>
        <dbReference type="Proteomes" id="UP000078540"/>
    </source>
</evidence>
<dbReference type="EMBL" id="KQ976523">
    <property type="protein sequence ID" value="KYM82018.1"/>
    <property type="molecule type" value="Genomic_DNA"/>
</dbReference>
<evidence type="ECO:0000313" key="1">
    <source>
        <dbReference type="EMBL" id="KYM82018.1"/>
    </source>
</evidence>
<dbReference type="Proteomes" id="UP000078540">
    <property type="component" value="Unassembled WGS sequence"/>
</dbReference>
<dbReference type="AlphaFoldDB" id="A0A151I2Y0"/>
<name>A0A151I2Y0_9HYME</name>
<organism evidence="1 2">
    <name type="scientific">Atta colombica</name>
    <dbReference type="NCBI Taxonomy" id="520822"/>
    <lineage>
        <taxon>Eukaryota</taxon>
        <taxon>Metazoa</taxon>
        <taxon>Ecdysozoa</taxon>
        <taxon>Arthropoda</taxon>
        <taxon>Hexapoda</taxon>
        <taxon>Insecta</taxon>
        <taxon>Pterygota</taxon>
        <taxon>Neoptera</taxon>
        <taxon>Endopterygota</taxon>
        <taxon>Hymenoptera</taxon>
        <taxon>Apocrita</taxon>
        <taxon>Aculeata</taxon>
        <taxon>Formicoidea</taxon>
        <taxon>Formicidae</taxon>
        <taxon>Myrmicinae</taxon>
        <taxon>Atta</taxon>
    </lineage>
</organism>
<reference evidence="1 2" key="1">
    <citation type="submission" date="2015-09" db="EMBL/GenBank/DDBJ databases">
        <title>Atta colombica WGS genome.</title>
        <authorList>
            <person name="Nygaard S."/>
            <person name="Hu H."/>
            <person name="Boomsma J."/>
            <person name="Zhang G."/>
        </authorList>
    </citation>
    <scope>NUCLEOTIDE SEQUENCE [LARGE SCALE GENOMIC DNA]</scope>
    <source>
        <strain evidence="1">Treedump-2</strain>
        <tissue evidence="1">Whole body</tissue>
    </source>
</reference>
<keyword evidence="2" id="KW-1185">Reference proteome</keyword>
<gene>
    <name evidence="1" type="ORF">ALC53_07502</name>
</gene>
<sequence length="85" mass="9735">MFIGVVFINILPKIGKSKRTFFPIEVTFIVQMIANNNITTLIEQKRSKETSLCFSPDLSPENKQPNSSTTYLWNVQSLSRSEYCT</sequence>
<proteinExistence type="predicted"/>